<protein>
    <recommendedName>
        <fullName evidence="5">Peptidase C39-like domain-containing protein</fullName>
    </recommendedName>
</protein>
<name>A0AAU9D150_9LACO</name>
<organism evidence="3 4">
    <name type="scientific">Xylocopilactobacillus apicola</name>
    <dbReference type="NCBI Taxonomy" id="2932184"/>
    <lineage>
        <taxon>Bacteria</taxon>
        <taxon>Bacillati</taxon>
        <taxon>Bacillota</taxon>
        <taxon>Bacilli</taxon>
        <taxon>Lactobacillales</taxon>
        <taxon>Lactobacillaceae</taxon>
        <taxon>Xylocopilactobacillus</taxon>
    </lineage>
</organism>
<dbReference type="PANTHER" id="PTHR37806:SF1">
    <property type="entry name" value="PEPTIDASE C39-LIKE DOMAIN-CONTAINING PROTEIN"/>
    <property type="match status" value="1"/>
</dbReference>
<feature type="domain" description="S-layer protein C-terminal" evidence="1">
    <location>
        <begin position="52"/>
        <end position="97"/>
    </location>
</feature>
<proteinExistence type="predicted"/>
<evidence type="ECO:0000259" key="1">
    <source>
        <dbReference type="Pfam" id="PF03217"/>
    </source>
</evidence>
<feature type="domain" description="S-layer protein C-terminal" evidence="1">
    <location>
        <begin position="144"/>
        <end position="175"/>
    </location>
</feature>
<dbReference type="InterPro" id="IPR024968">
    <property type="entry name" value="SlpA_C_lactobacillus"/>
</dbReference>
<dbReference type="Gene3D" id="3.90.70.10">
    <property type="entry name" value="Cysteine proteinases"/>
    <property type="match status" value="1"/>
</dbReference>
<dbReference type="InterPro" id="IPR039564">
    <property type="entry name" value="Peptidase_C39-like"/>
</dbReference>
<gene>
    <name evidence="3" type="ORF">XA3_08720</name>
</gene>
<dbReference type="Pfam" id="PF03217">
    <property type="entry name" value="SlpA"/>
    <property type="match status" value="2"/>
</dbReference>
<evidence type="ECO:0008006" key="5">
    <source>
        <dbReference type="Google" id="ProtNLM"/>
    </source>
</evidence>
<dbReference type="KEGG" id="xap:XA3_08720"/>
<dbReference type="RefSeq" id="WP_317636333.1">
    <property type="nucleotide sequence ID" value="NZ_AP026802.1"/>
</dbReference>
<sequence length="373" mass="41040">MDNKKSKKILSALMLFVLSLMMFVTTGRQRVLADDVAFVGQVSYVKGYSIRVYQVNGTGVASTDKLLLDGTLWKVFGSQDINGVQYYNVGGNQWVQAQYIKKYIAPEIPSWDGKSYVTVGYEPGYGIAVYQAPGFGNTLVSGLYLQNGTTWKVVGQRQVDGKTWYEVGTNQWVPADNVVPGQINATSVKLSVPYISQYTPVYAPWGCAGTAMAMLIDYEGPIVDLRTVQDNLPMYPTPGGQKGNVYTGVGFGYVINSIALTNYAHRWNNNVRNVTGANTETIKNLVLTGHPVLYYGYSSYQTDTNRNHCKVIVGYDNGNFLIHDPLYFSANDGAGSGGTRKLGYNNGYDNGAIYWSNLSKFNHEYAGSAMTIK</sequence>
<keyword evidence="4" id="KW-1185">Reference proteome</keyword>
<evidence type="ECO:0000313" key="4">
    <source>
        <dbReference type="Proteomes" id="UP001321861"/>
    </source>
</evidence>
<dbReference type="Proteomes" id="UP001321861">
    <property type="component" value="Chromosome"/>
</dbReference>
<accession>A0AAU9D150</accession>
<dbReference type="AlphaFoldDB" id="A0AAU9D150"/>
<evidence type="ECO:0000313" key="3">
    <source>
        <dbReference type="EMBL" id="BDR58431.1"/>
    </source>
</evidence>
<feature type="domain" description="Peptidase C39-like" evidence="2">
    <location>
        <begin position="190"/>
        <end position="325"/>
    </location>
</feature>
<dbReference type="Pfam" id="PF13529">
    <property type="entry name" value="Peptidase_C39_2"/>
    <property type="match status" value="1"/>
</dbReference>
<dbReference type="EMBL" id="AP026802">
    <property type="protein sequence ID" value="BDR58431.1"/>
    <property type="molecule type" value="Genomic_DNA"/>
</dbReference>
<dbReference type="PANTHER" id="PTHR37806">
    <property type="entry name" value="LMO0724 PROTEIN"/>
    <property type="match status" value="1"/>
</dbReference>
<evidence type="ECO:0000259" key="2">
    <source>
        <dbReference type="Pfam" id="PF13529"/>
    </source>
</evidence>
<reference evidence="3 4" key="1">
    <citation type="journal article" date="2023" name="Microbiol. Spectr.">
        <title>Symbiosis of Carpenter Bees with Uncharacterized Lactic Acid Bacteria Showing NAD Auxotrophy.</title>
        <authorList>
            <person name="Kawasaki S."/>
            <person name="Ozawa K."/>
            <person name="Mori T."/>
            <person name="Yamamoto A."/>
            <person name="Ito M."/>
            <person name="Ohkuma M."/>
            <person name="Sakamoto M."/>
            <person name="Matsutani M."/>
        </authorList>
    </citation>
    <scope>NUCLEOTIDE SEQUENCE [LARGE SCALE GENOMIC DNA]</scope>
    <source>
        <strain evidence="3 4">XA3</strain>
    </source>
</reference>